<reference evidence="2 3" key="1">
    <citation type="submission" date="2017-12" db="EMBL/GenBank/DDBJ databases">
        <title>The draft genome sequence of Brumimicrobium saltpan LHR20.</title>
        <authorList>
            <person name="Do Z.-J."/>
            <person name="Luo H.-R."/>
        </authorList>
    </citation>
    <scope>NUCLEOTIDE SEQUENCE [LARGE SCALE GENOMIC DNA]</scope>
    <source>
        <strain evidence="2 3">LHR20</strain>
    </source>
</reference>
<dbReference type="AlphaFoldDB" id="A0A2I0R480"/>
<evidence type="ECO:0000313" key="3">
    <source>
        <dbReference type="Proteomes" id="UP000236654"/>
    </source>
</evidence>
<organism evidence="2 3">
    <name type="scientific">Brumimicrobium salinarum</name>
    <dbReference type="NCBI Taxonomy" id="2058658"/>
    <lineage>
        <taxon>Bacteria</taxon>
        <taxon>Pseudomonadati</taxon>
        <taxon>Bacteroidota</taxon>
        <taxon>Flavobacteriia</taxon>
        <taxon>Flavobacteriales</taxon>
        <taxon>Crocinitomicaceae</taxon>
        <taxon>Brumimicrobium</taxon>
    </lineage>
</organism>
<dbReference type="EMBL" id="PJNI01000003">
    <property type="protein sequence ID" value="PKR81367.1"/>
    <property type="molecule type" value="Genomic_DNA"/>
</dbReference>
<protein>
    <submittedName>
        <fullName evidence="2">DUF2271 domain-containing protein</fullName>
    </submittedName>
</protein>
<proteinExistence type="predicted"/>
<dbReference type="Pfam" id="PF10029">
    <property type="entry name" value="DUF2271"/>
    <property type="match status" value="1"/>
</dbReference>
<evidence type="ECO:0000313" key="2">
    <source>
        <dbReference type="EMBL" id="PKR81367.1"/>
    </source>
</evidence>
<dbReference type="RefSeq" id="WP_101333848.1">
    <property type="nucleotide sequence ID" value="NZ_PJNI01000003.1"/>
</dbReference>
<name>A0A2I0R480_9FLAO</name>
<dbReference type="InterPro" id="IPR014469">
    <property type="entry name" value="DUF2271"/>
</dbReference>
<dbReference type="Proteomes" id="UP000236654">
    <property type="component" value="Unassembled WGS sequence"/>
</dbReference>
<accession>A0A2I0R480</accession>
<gene>
    <name evidence="2" type="ORF">CW751_04740</name>
</gene>
<evidence type="ECO:0000256" key="1">
    <source>
        <dbReference type="SAM" id="SignalP"/>
    </source>
</evidence>
<feature type="chain" id="PRO_5014126583" evidence="1">
    <location>
        <begin position="24"/>
        <end position="168"/>
    </location>
</feature>
<comment type="caution">
    <text evidence="2">The sequence shown here is derived from an EMBL/GenBank/DDBJ whole genome shotgun (WGS) entry which is preliminary data.</text>
</comment>
<sequence>MRKLLIFGVLSLGFLFSPQFSTAQSSNKAYKCLIQLKNYQGEGAYVIVSVVNAEGEYIETLSVLGYDHEWYPDLKAWHAYRKKNRFQPRLDGVTGATIGSGERSVITFSIDEKYIDNKYSLRFETAVEDKSYHSKDVVVDLSTEQLKRGNYDGSEGFIRQIRLIPLNK</sequence>
<keyword evidence="3" id="KW-1185">Reference proteome</keyword>
<feature type="signal peptide" evidence="1">
    <location>
        <begin position="1"/>
        <end position="23"/>
    </location>
</feature>
<keyword evidence="1" id="KW-0732">Signal</keyword>
<dbReference type="OrthoDB" id="1430845at2"/>